<dbReference type="AlphaFoldDB" id="A0A409W896"/>
<reference evidence="1 2" key="1">
    <citation type="journal article" date="2018" name="Evol. Lett.">
        <title>Horizontal gene cluster transfer increased hallucinogenic mushroom diversity.</title>
        <authorList>
            <person name="Reynolds H.T."/>
            <person name="Vijayakumar V."/>
            <person name="Gluck-Thaler E."/>
            <person name="Korotkin H.B."/>
            <person name="Matheny P.B."/>
            <person name="Slot J.C."/>
        </authorList>
    </citation>
    <scope>NUCLEOTIDE SEQUENCE [LARGE SCALE GENOMIC DNA]</scope>
    <source>
        <strain evidence="1 2">SRW20</strain>
    </source>
</reference>
<accession>A0A409W896</accession>
<keyword evidence="2" id="KW-1185">Reference proteome</keyword>
<evidence type="ECO:0008006" key="3">
    <source>
        <dbReference type="Google" id="ProtNLM"/>
    </source>
</evidence>
<comment type="caution">
    <text evidence="1">The sequence shown here is derived from an EMBL/GenBank/DDBJ whole genome shotgun (WGS) entry which is preliminary data.</text>
</comment>
<gene>
    <name evidence="1" type="ORF">CVT26_005070</name>
</gene>
<proteinExistence type="predicted"/>
<protein>
    <recommendedName>
        <fullName evidence="3">F-box domain-containing protein</fullName>
    </recommendedName>
</protein>
<dbReference type="InParanoid" id="A0A409W896"/>
<evidence type="ECO:0000313" key="2">
    <source>
        <dbReference type="Proteomes" id="UP000284706"/>
    </source>
</evidence>
<organism evidence="1 2">
    <name type="scientific">Gymnopilus dilepis</name>
    <dbReference type="NCBI Taxonomy" id="231916"/>
    <lineage>
        <taxon>Eukaryota</taxon>
        <taxon>Fungi</taxon>
        <taxon>Dikarya</taxon>
        <taxon>Basidiomycota</taxon>
        <taxon>Agaricomycotina</taxon>
        <taxon>Agaricomycetes</taxon>
        <taxon>Agaricomycetidae</taxon>
        <taxon>Agaricales</taxon>
        <taxon>Agaricineae</taxon>
        <taxon>Hymenogastraceae</taxon>
        <taxon>Gymnopilus</taxon>
    </lineage>
</organism>
<dbReference type="EMBL" id="NHYE01005317">
    <property type="protein sequence ID" value="PPQ74738.1"/>
    <property type="molecule type" value="Genomic_DNA"/>
</dbReference>
<name>A0A409W896_9AGAR</name>
<evidence type="ECO:0000313" key="1">
    <source>
        <dbReference type="EMBL" id="PPQ74738.1"/>
    </source>
</evidence>
<dbReference type="OrthoDB" id="3041043at2759"/>
<sequence>MHMQFSSLEMFLLRVSWSILLELFDVVDVVTLIALSKTSKALRRLFICYAQARWDPAKRYRSWFSDVLEFRRVLKRSGAVVSGSFALQYFDRTFYAESDMDLFVRIGGVGPLCDFVRSQGYGSVGYNLDYDECAAEGGAHIIKAALNITSYEDPLLGVYTFKKFVAWPSGRVDMLQIQVVVVDTEPVEHILFDFHSTAVMNFLTADNAIAVFPFSTFVQRVSYISKIRVESSQRTEKWISKYEERGFKMVGAHNPEEAKGVASVFRYPGDSMSWKIGLFPDKEEARGLYGSVFSGVGFEVLTRDNFAVTSGSYLRVAEPFVWR</sequence>
<dbReference type="Proteomes" id="UP000284706">
    <property type="component" value="Unassembled WGS sequence"/>
</dbReference>